<dbReference type="EC" id="1.8.1.4" evidence="3 16"/>
<dbReference type="InterPro" id="IPR004099">
    <property type="entry name" value="Pyr_nucl-diS_OxRdtase_dimer"/>
</dbReference>
<protein>
    <recommendedName>
        <fullName evidence="4 16">Dihydrolipoyl dehydrogenase</fullName>
        <ecNumber evidence="3 16">1.8.1.4</ecNumber>
    </recommendedName>
</protein>
<evidence type="ECO:0000256" key="2">
    <source>
        <dbReference type="ARBA" id="ARBA00007532"/>
    </source>
</evidence>
<evidence type="ECO:0000256" key="9">
    <source>
        <dbReference type="ARBA" id="ARBA00023027"/>
    </source>
</evidence>
<keyword evidence="7 14" id="KW-0274">FAD</keyword>
<dbReference type="RefSeq" id="WP_096331238.1">
    <property type="nucleotide sequence ID" value="NZ_FOMX01000008.1"/>
</dbReference>
<dbReference type="SUPFAM" id="SSF55424">
    <property type="entry name" value="FAD/NAD-linked reductases, dimerisation (C-terminal) domain"/>
    <property type="match status" value="1"/>
</dbReference>
<evidence type="ECO:0000256" key="5">
    <source>
        <dbReference type="ARBA" id="ARBA00022490"/>
    </source>
</evidence>
<dbReference type="InterPro" id="IPR036188">
    <property type="entry name" value="FAD/NAD-bd_sf"/>
</dbReference>
<evidence type="ECO:0000256" key="11">
    <source>
        <dbReference type="ARBA" id="ARBA00023284"/>
    </source>
</evidence>
<evidence type="ECO:0000313" key="19">
    <source>
        <dbReference type="EMBL" id="SFE07542.1"/>
    </source>
</evidence>
<dbReference type="GO" id="GO:0050660">
    <property type="term" value="F:flavin adenine dinucleotide binding"/>
    <property type="evidence" value="ECO:0007669"/>
    <property type="project" value="InterPro"/>
</dbReference>
<keyword evidence="11 16" id="KW-0676">Redox-active center</keyword>
<dbReference type="PANTHER" id="PTHR22912">
    <property type="entry name" value="DISULFIDE OXIDOREDUCTASE"/>
    <property type="match status" value="1"/>
</dbReference>
<comment type="catalytic activity">
    <reaction evidence="12 16">
        <text>N(6)-[(R)-dihydrolipoyl]-L-lysyl-[protein] + NAD(+) = N(6)-[(R)-lipoyl]-L-lysyl-[protein] + NADH + H(+)</text>
        <dbReference type="Rhea" id="RHEA:15045"/>
        <dbReference type="Rhea" id="RHEA-COMP:10474"/>
        <dbReference type="Rhea" id="RHEA-COMP:10475"/>
        <dbReference type="ChEBI" id="CHEBI:15378"/>
        <dbReference type="ChEBI" id="CHEBI:57540"/>
        <dbReference type="ChEBI" id="CHEBI:57945"/>
        <dbReference type="ChEBI" id="CHEBI:83099"/>
        <dbReference type="ChEBI" id="CHEBI:83100"/>
        <dbReference type="EC" id="1.8.1.4"/>
    </reaction>
</comment>
<feature type="binding site" evidence="14">
    <location>
        <position position="204"/>
    </location>
    <ligand>
        <name>NAD(+)</name>
        <dbReference type="ChEBI" id="CHEBI:57540"/>
    </ligand>
</feature>
<evidence type="ECO:0000256" key="10">
    <source>
        <dbReference type="ARBA" id="ARBA00023157"/>
    </source>
</evidence>
<evidence type="ECO:0000256" key="13">
    <source>
        <dbReference type="PIRSR" id="PIRSR000350-2"/>
    </source>
</evidence>
<evidence type="ECO:0000259" key="18">
    <source>
        <dbReference type="Pfam" id="PF07992"/>
    </source>
</evidence>
<reference evidence="20" key="1">
    <citation type="submission" date="2016-10" db="EMBL/GenBank/DDBJ databases">
        <authorList>
            <person name="Varghese N."/>
            <person name="Submissions S."/>
        </authorList>
    </citation>
    <scope>NUCLEOTIDE SEQUENCE [LARGE SCALE GENOMIC DNA]</scope>
    <source>
        <strain evidence="20">ATCC 25963</strain>
    </source>
</reference>
<gene>
    <name evidence="19" type="ORF">SAMN02745121_02909</name>
</gene>
<feature type="binding site" evidence="14">
    <location>
        <begin position="144"/>
        <end position="146"/>
    </location>
    <ligand>
        <name>FAD</name>
        <dbReference type="ChEBI" id="CHEBI:57692"/>
    </ligand>
</feature>
<evidence type="ECO:0000256" key="16">
    <source>
        <dbReference type="RuleBase" id="RU003692"/>
    </source>
</evidence>
<dbReference type="GO" id="GO:0006103">
    <property type="term" value="P:2-oxoglutarate metabolic process"/>
    <property type="evidence" value="ECO:0007669"/>
    <property type="project" value="TreeGrafter"/>
</dbReference>
<dbReference type="PANTHER" id="PTHR22912:SF224">
    <property type="entry name" value="DIHYDROLIPOYL DEHYDROGENASE"/>
    <property type="match status" value="1"/>
</dbReference>
<dbReference type="InterPro" id="IPR050151">
    <property type="entry name" value="Class-I_Pyr_Nuc-Dis_Oxidored"/>
</dbReference>
<feature type="binding site" evidence="14">
    <location>
        <position position="272"/>
    </location>
    <ligand>
        <name>NAD(+)</name>
        <dbReference type="ChEBI" id="CHEBI:57540"/>
    </ligand>
</feature>
<dbReference type="Gene3D" id="3.50.50.60">
    <property type="entry name" value="FAD/NAD(P)-binding domain"/>
    <property type="match status" value="2"/>
</dbReference>
<evidence type="ECO:0000256" key="12">
    <source>
        <dbReference type="ARBA" id="ARBA00049187"/>
    </source>
</evidence>
<keyword evidence="6 16" id="KW-0285">Flavoprotein</keyword>
<feature type="binding site" evidence="14">
    <location>
        <position position="53"/>
    </location>
    <ligand>
        <name>FAD</name>
        <dbReference type="ChEBI" id="CHEBI:57692"/>
    </ligand>
</feature>
<feature type="binding site" evidence="14">
    <location>
        <begin position="319"/>
        <end position="322"/>
    </location>
    <ligand>
        <name>FAD</name>
        <dbReference type="ChEBI" id="CHEBI:57692"/>
    </ligand>
</feature>
<dbReference type="SUPFAM" id="SSF51905">
    <property type="entry name" value="FAD/NAD(P)-binding domain"/>
    <property type="match status" value="1"/>
</dbReference>
<accession>A0A1I1XJR6</accession>
<dbReference type="STRING" id="54.SAMN02745121_02909"/>
<dbReference type="Proteomes" id="UP000199400">
    <property type="component" value="Unassembled WGS sequence"/>
</dbReference>
<evidence type="ECO:0000313" key="20">
    <source>
        <dbReference type="Proteomes" id="UP000199400"/>
    </source>
</evidence>
<evidence type="ECO:0000256" key="8">
    <source>
        <dbReference type="ARBA" id="ARBA00023002"/>
    </source>
</evidence>
<dbReference type="PRINTS" id="PR00368">
    <property type="entry name" value="FADPNR"/>
</dbReference>
<evidence type="ECO:0000256" key="4">
    <source>
        <dbReference type="ARBA" id="ARBA00016961"/>
    </source>
</evidence>
<dbReference type="FunFam" id="3.30.390.30:FF:000001">
    <property type="entry name" value="Dihydrolipoyl dehydrogenase"/>
    <property type="match status" value="1"/>
</dbReference>
<dbReference type="Gene3D" id="3.30.390.30">
    <property type="match status" value="1"/>
</dbReference>
<dbReference type="PRINTS" id="PR00411">
    <property type="entry name" value="PNDRDTASEI"/>
</dbReference>
<dbReference type="NCBIfam" id="TIGR01350">
    <property type="entry name" value="lipoamide_DH"/>
    <property type="match status" value="1"/>
</dbReference>
<evidence type="ECO:0000256" key="1">
    <source>
        <dbReference type="ARBA" id="ARBA00004496"/>
    </source>
</evidence>
<evidence type="ECO:0000259" key="17">
    <source>
        <dbReference type="Pfam" id="PF02852"/>
    </source>
</evidence>
<dbReference type="InterPro" id="IPR012999">
    <property type="entry name" value="Pyr_OxRdtase_I_AS"/>
</dbReference>
<dbReference type="PROSITE" id="PS00076">
    <property type="entry name" value="PYRIDINE_REDOX_1"/>
    <property type="match status" value="1"/>
</dbReference>
<dbReference type="InterPro" id="IPR006258">
    <property type="entry name" value="Lipoamide_DH"/>
</dbReference>
<dbReference type="OrthoDB" id="9786429at2"/>
<dbReference type="GO" id="GO:0004148">
    <property type="term" value="F:dihydrolipoyl dehydrogenase (NADH) activity"/>
    <property type="evidence" value="ECO:0007669"/>
    <property type="project" value="UniProtKB-EC"/>
</dbReference>
<dbReference type="GO" id="GO:0005737">
    <property type="term" value="C:cytoplasm"/>
    <property type="evidence" value="ECO:0007669"/>
    <property type="project" value="UniProtKB-SubCell"/>
</dbReference>
<feature type="domain" description="Pyridine nucleotide-disulphide oxidoreductase dimerisation" evidence="17">
    <location>
        <begin position="347"/>
        <end position="456"/>
    </location>
</feature>
<dbReference type="FunFam" id="3.50.50.60:FF:000001">
    <property type="entry name" value="Dihydrolipoyl dehydrogenase, mitochondrial"/>
    <property type="match status" value="1"/>
</dbReference>
<evidence type="ECO:0000256" key="15">
    <source>
        <dbReference type="PIRSR" id="PIRSR000350-4"/>
    </source>
</evidence>
<comment type="subcellular location">
    <subcellularLocation>
        <location evidence="1">Cytoplasm</location>
    </subcellularLocation>
</comment>
<keyword evidence="5" id="KW-0963">Cytoplasm</keyword>
<keyword evidence="8 16" id="KW-0560">Oxidoreductase</keyword>
<feature type="domain" description="FAD/NAD(P)-binding" evidence="18">
    <location>
        <begin position="6"/>
        <end position="328"/>
    </location>
</feature>
<keyword evidence="9 14" id="KW-0520">NAD</keyword>
<dbReference type="PIRSF" id="PIRSF000350">
    <property type="entry name" value="Mercury_reductase_MerA"/>
    <property type="match status" value="1"/>
</dbReference>
<evidence type="ECO:0000256" key="6">
    <source>
        <dbReference type="ARBA" id="ARBA00022630"/>
    </source>
</evidence>
<proteinExistence type="inferred from homology"/>
<dbReference type="Pfam" id="PF02852">
    <property type="entry name" value="Pyr_redox_dim"/>
    <property type="match status" value="1"/>
</dbReference>
<feature type="disulfide bond" description="Redox-active" evidence="15">
    <location>
        <begin position="44"/>
        <end position="49"/>
    </location>
</feature>
<dbReference type="InterPro" id="IPR023753">
    <property type="entry name" value="FAD/NAD-binding_dom"/>
</dbReference>
<dbReference type="EMBL" id="FOMX01000008">
    <property type="protein sequence ID" value="SFE07542.1"/>
    <property type="molecule type" value="Genomic_DNA"/>
</dbReference>
<feature type="binding site" evidence="14">
    <location>
        <position position="117"/>
    </location>
    <ligand>
        <name>FAD</name>
        <dbReference type="ChEBI" id="CHEBI:57692"/>
    </ligand>
</feature>
<feature type="active site" description="Proton acceptor" evidence="13">
    <location>
        <position position="445"/>
    </location>
</feature>
<name>A0A1I1XJR6_9BACT</name>
<feature type="binding site" evidence="14">
    <location>
        <begin position="181"/>
        <end position="188"/>
    </location>
    <ligand>
        <name>NAD(+)</name>
        <dbReference type="ChEBI" id="CHEBI:57540"/>
    </ligand>
</feature>
<feature type="binding site" evidence="14">
    <location>
        <position position="313"/>
    </location>
    <ligand>
        <name>FAD</name>
        <dbReference type="ChEBI" id="CHEBI:57692"/>
    </ligand>
</feature>
<evidence type="ECO:0000256" key="14">
    <source>
        <dbReference type="PIRSR" id="PIRSR000350-3"/>
    </source>
</evidence>
<comment type="miscellaneous">
    <text evidence="16">The active site is a redox-active disulfide bond.</text>
</comment>
<comment type="cofactor">
    <cofactor evidence="14 16">
        <name>FAD</name>
        <dbReference type="ChEBI" id="CHEBI:57692"/>
    </cofactor>
    <text evidence="14 16">Binds 1 FAD per subunit.</text>
</comment>
<evidence type="ECO:0000256" key="7">
    <source>
        <dbReference type="ARBA" id="ARBA00022827"/>
    </source>
</evidence>
<dbReference type="AlphaFoldDB" id="A0A1I1XJR6"/>
<keyword evidence="20" id="KW-1185">Reference proteome</keyword>
<keyword evidence="14" id="KW-0547">Nucleotide-binding</keyword>
<organism evidence="19 20">
    <name type="scientific">Nannocystis exedens</name>
    <dbReference type="NCBI Taxonomy" id="54"/>
    <lineage>
        <taxon>Bacteria</taxon>
        <taxon>Pseudomonadati</taxon>
        <taxon>Myxococcota</taxon>
        <taxon>Polyangia</taxon>
        <taxon>Nannocystales</taxon>
        <taxon>Nannocystaceae</taxon>
        <taxon>Nannocystis</taxon>
    </lineage>
</organism>
<dbReference type="InterPro" id="IPR016156">
    <property type="entry name" value="FAD/NAD-linked_Rdtase_dimer_sf"/>
</dbReference>
<keyword evidence="10" id="KW-1015">Disulfide bond</keyword>
<comment type="similarity">
    <text evidence="2 16">Belongs to the class-I pyridine nucleotide-disulfide oxidoreductase family.</text>
</comment>
<sequence>MSQETYDLVVIGSGPGGYVAAIRAAQLGLRTACVEKDPTLGGTCLNVGCIPSKALLESSERFAAARLHSAEHGIKLAGVELDLPTMLGRKDKIVKQLTGGVAGLFRKHKIHWAKGLGRIVAPGKVEVTGETTEVLETRRILIATGSVPATIPGVAFDGDRIGHSTHALAYPSVPEHLIVIGAGVIGLELGSVWARLGAKVTVLEYMPALLPIMDPDVSKVAAKLFAKQGLDIRLGVKVTGATRKGDTVEVAFTAPDGQAQTITGDRVLVSVGRKPNTEGLGAEAVGVQLDRRGFVQVDAHYATAVPGIWAIGDVIPGPMLAHKAEEEGIAAVEGMAGQPGHVNYDAIPNIIYTHPEIASVGKTEPELKQAGVPFKKGSFPFLANARAKALGETDGLVKVLAHAETDRVLGVHIIGPRAGDLIAEAAVAMEFSASAEDIARSVHAHPTLSEVVKEAALDAGGRVLNI</sequence>
<dbReference type="InterPro" id="IPR001100">
    <property type="entry name" value="Pyr_nuc-diS_OxRdtase"/>
</dbReference>
<evidence type="ECO:0000256" key="3">
    <source>
        <dbReference type="ARBA" id="ARBA00012608"/>
    </source>
</evidence>
<dbReference type="Pfam" id="PF07992">
    <property type="entry name" value="Pyr_redox_2"/>
    <property type="match status" value="1"/>
</dbReference>